<dbReference type="Pfam" id="PF00248">
    <property type="entry name" value="Aldo_ket_red"/>
    <property type="match status" value="1"/>
</dbReference>
<dbReference type="InterPro" id="IPR036812">
    <property type="entry name" value="NAD(P)_OxRdtase_dom_sf"/>
</dbReference>
<feature type="domain" description="NADP-dependent oxidoreductase" evidence="1">
    <location>
        <begin position="16"/>
        <end position="266"/>
    </location>
</feature>
<dbReference type="CDD" id="cd19095">
    <property type="entry name" value="AKR_PA4992-like"/>
    <property type="match status" value="1"/>
</dbReference>
<organism evidence="2 3">
    <name type="scientific">Acerihabitans arboris</name>
    <dbReference type="NCBI Taxonomy" id="2691583"/>
    <lineage>
        <taxon>Bacteria</taxon>
        <taxon>Pseudomonadati</taxon>
        <taxon>Pseudomonadota</taxon>
        <taxon>Gammaproteobacteria</taxon>
        <taxon>Enterobacterales</taxon>
        <taxon>Pectobacteriaceae</taxon>
        <taxon>Acerihabitans</taxon>
    </lineage>
</organism>
<dbReference type="PANTHER" id="PTHR43312:SF1">
    <property type="entry name" value="NADP-DEPENDENT OXIDOREDUCTASE DOMAIN-CONTAINING PROTEIN"/>
    <property type="match status" value="1"/>
</dbReference>
<name>A0A845SE59_9GAMM</name>
<protein>
    <submittedName>
        <fullName evidence="2">Aldo/keto reductase</fullName>
    </submittedName>
</protein>
<dbReference type="AlphaFoldDB" id="A0A845SE59"/>
<comment type="caution">
    <text evidence="2">The sequence shown here is derived from an EMBL/GenBank/DDBJ whole genome shotgun (WGS) entry which is preliminary data.</text>
</comment>
<dbReference type="InterPro" id="IPR023210">
    <property type="entry name" value="NADP_OxRdtase_dom"/>
</dbReference>
<keyword evidence="3" id="KW-1185">Reference proteome</keyword>
<accession>A0A845SE59</accession>
<dbReference type="EMBL" id="WUBS01000003">
    <property type="protein sequence ID" value="NDL62169.1"/>
    <property type="molecule type" value="Genomic_DNA"/>
</dbReference>
<dbReference type="SUPFAM" id="SSF51430">
    <property type="entry name" value="NAD(P)-linked oxidoreductase"/>
    <property type="match status" value="1"/>
</dbReference>
<sequence length="270" mass="29039">MPTRIIPSSREALPVIGLGTYRGFDVAPGSAGYARLPAVLDALFAAGGSVIDSSPMYGRAERTTGELLGKRQPRPKAFLATKVWTSGREAGIRQMEDSFRLLQTDSIDLMQIHNLLDWQTHLPTLRDMKAAGRIRYIGVTHYTSSAYDALESVLNTTPLDFLQINYALDDRAAERRLLPLAREKGVAVLCNTPFGGGGLLRRLGSTPLPAWAGDVGAGSWAQLALKFVLANPAITCAIPGTGNPRYMTENAAAAGPALTPRQVRELIALV</sequence>
<dbReference type="PANTHER" id="PTHR43312">
    <property type="entry name" value="D-THREO-ALDOSE 1-DEHYDROGENASE"/>
    <property type="match status" value="1"/>
</dbReference>
<dbReference type="InterPro" id="IPR053135">
    <property type="entry name" value="AKR2_Oxidoreductase"/>
</dbReference>
<evidence type="ECO:0000313" key="2">
    <source>
        <dbReference type="EMBL" id="NDL62169.1"/>
    </source>
</evidence>
<evidence type="ECO:0000259" key="1">
    <source>
        <dbReference type="Pfam" id="PF00248"/>
    </source>
</evidence>
<dbReference type="Gene3D" id="3.20.20.100">
    <property type="entry name" value="NADP-dependent oxidoreductase domain"/>
    <property type="match status" value="1"/>
</dbReference>
<dbReference type="Proteomes" id="UP000461443">
    <property type="component" value="Unassembled WGS sequence"/>
</dbReference>
<evidence type="ECO:0000313" key="3">
    <source>
        <dbReference type="Proteomes" id="UP000461443"/>
    </source>
</evidence>
<proteinExistence type="predicted"/>
<gene>
    <name evidence="2" type="ORF">GRH90_05280</name>
</gene>
<reference evidence="2 3" key="1">
    <citation type="submission" date="2019-12" db="EMBL/GenBank/DDBJ databases">
        <authorList>
            <person name="Lee S.D."/>
        </authorList>
    </citation>
    <scope>NUCLEOTIDE SEQUENCE [LARGE SCALE GENOMIC DNA]</scope>
    <source>
        <strain evidence="2 3">SAP-6</strain>
    </source>
</reference>
<reference evidence="2 3" key="2">
    <citation type="submission" date="2020-02" db="EMBL/GenBank/DDBJ databases">
        <title>The new genus of Enterobacteriales.</title>
        <authorList>
            <person name="Kim I.S."/>
        </authorList>
    </citation>
    <scope>NUCLEOTIDE SEQUENCE [LARGE SCALE GENOMIC DNA]</scope>
    <source>
        <strain evidence="2 3">SAP-6</strain>
    </source>
</reference>